<dbReference type="HAMAP" id="MF_00135">
    <property type="entry name" value="PRAI"/>
    <property type="match status" value="1"/>
</dbReference>
<comment type="catalytic activity">
    <reaction evidence="1 9">
        <text>N-(5-phospho-beta-D-ribosyl)anthranilate = 1-(2-carboxyphenylamino)-1-deoxy-D-ribulose 5-phosphate</text>
        <dbReference type="Rhea" id="RHEA:21540"/>
        <dbReference type="ChEBI" id="CHEBI:18277"/>
        <dbReference type="ChEBI" id="CHEBI:58613"/>
        <dbReference type="EC" id="5.3.1.24"/>
    </reaction>
</comment>
<evidence type="ECO:0000259" key="10">
    <source>
        <dbReference type="Pfam" id="PF00697"/>
    </source>
</evidence>
<dbReference type="InterPro" id="IPR001240">
    <property type="entry name" value="PRAI_dom"/>
</dbReference>
<evidence type="ECO:0000256" key="8">
    <source>
        <dbReference type="ARBA" id="ARBA00023235"/>
    </source>
</evidence>
<dbReference type="OrthoDB" id="9786954at2"/>
<evidence type="ECO:0000256" key="1">
    <source>
        <dbReference type="ARBA" id="ARBA00001164"/>
    </source>
</evidence>
<dbReference type="SUPFAM" id="SSF51366">
    <property type="entry name" value="Ribulose-phoshate binding barrel"/>
    <property type="match status" value="1"/>
</dbReference>
<keyword evidence="12" id="KW-1185">Reference proteome</keyword>
<gene>
    <name evidence="9" type="primary">trpF</name>
    <name evidence="11" type="ORF">EDM56_25330</name>
</gene>
<name>A0A3M8D0Q1_9BACL</name>
<dbReference type="InterPro" id="IPR013785">
    <property type="entry name" value="Aldolase_TIM"/>
</dbReference>
<dbReference type="RefSeq" id="WP_122920724.1">
    <property type="nucleotide sequence ID" value="NZ_RHHQ01000022.1"/>
</dbReference>
<dbReference type="InterPro" id="IPR011060">
    <property type="entry name" value="RibuloseP-bd_barrel"/>
</dbReference>
<comment type="pathway">
    <text evidence="2 9">Amino-acid biosynthesis; L-tryptophan biosynthesis; L-tryptophan from chorismate: step 3/5.</text>
</comment>
<proteinExistence type="inferred from homology"/>
<dbReference type="UniPathway" id="UPA00035">
    <property type="reaction ID" value="UER00042"/>
</dbReference>
<evidence type="ECO:0000256" key="7">
    <source>
        <dbReference type="ARBA" id="ARBA00023141"/>
    </source>
</evidence>
<keyword evidence="8 9" id="KW-0413">Isomerase</keyword>
<dbReference type="EC" id="5.3.1.24" evidence="3 9"/>
<dbReference type="PANTHER" id="PTHR42894">
    <property type="entry name" value="N-(5'-PHOSPHORIBOSYL)ANTHRANILATE ISOMERASE"/>
    <property type="match status" value="1"/>
</dbReference>
<keyword evidence="7 9" id="KW-0057">Aromatic amino acid biosynthesis</keyword>
<evidence type="ECO:0000256" key="2">
    <source>
        <dbReference type="ARBA" id="ARBA00004664"/>
    </source>
</evidence>
<dbReference type="GO" id="GO:0000162">
    <property type="term" value="P:L-tryptophan biosynthetic process"/>
    <property type="evidence" value="ECO:0007669"/>
    <property type="project" value="UniProtKB-UniRule"/>
</dbReference>
<comment type="caution">
    <text evidence="11">The sequence shown here is derived from an EMBL/GenBank/DDBJ whole genome shotgun (WGS) entry which is preliminary data.</text>
</comment>
<evidence type="ECO:0000256" key="6">
    <source>
        <dbReference type="ARBA" id="ARBA00022822"/>
    </source>
</evidence>
<dbReference type="AlphaFoldDB" id="A0A3M8D0Q1"/>
<keyword evidence="6 9" id="KW-0822">Tryptophan biosynthesis</keyword>
<evidence type="ECO:0000313" key="12">
    <source>
        <dbReference type="Proteomes" id="UP000271031"/>
    </source>
</evidence>
<feature type="domain" description="N-(5'phosphoribosyl) anthranilate isomerase (PRAI)" evidence="10">
    <location>
        <begin position="4"/>
        <end position="206"/>
    </location>
</feature>
<keyword evidence="5 9" id="KW-0028">Amino-acid biosynthesis</keyword>
<dbReference type="InterPro" id="IPR044643">
    <property type="entry name" value="TrpF_fam"/>
</dbReference>
<dbReference type="GO" id="GO:0004640">
    <property type="term" value="F:phosphoribosylanthranilate isomerase activity"/>
    <property type="evidence" value="ECO:0007669"/>
    <property type="project" value="UniProtKB-UniRule"/>
</dbReference>
<protein>
    <recommendedName>
        <fullName evidence="4 9">N-(5'-phosphoribosyl)anthranilate isomerase</fullName>
        <shortName evidence="9">PRAI</shortName>
        <ecNumber evidence="3 9">5.3.1.24</ecNumber>
    </recommendedName>
</protein>
<dbReference type="CDD" id="cd00405">
    <property type="entry name" value="PRAI"/>
    <property type="match status" value="1"/>
</dbReference>
<dbReference type="Gene3D" id="3.20.20.70">
    <property type="entry name" value="Aldolase class I"/>
    <property type="match status" value="1"/>
</dbReference>
<reference evidence="11 12" key="1">
    <citation type="submission" date="2018-10" db="EMBL/GenBank/DDBJ databases">
        <title>Phylogenomics of Brevibacillus.</title>
        <authorList>
            <person name="Dunlap C."/>
        </authorList>
    </citation>
    <scope>NUCLEOTIDE SEQUENCE [LARGE SCALE GENOMIC DNA]</scope>
    <source>
        <strain evidence="11 12">JCM 15716</strain>
    </source>
</reference>
<evidence type="ECO:0000313" key="11">
    <source>
        <dbReference type="EMBL" id="RNB81640.1"/>
    </source>
</evidence>
<comment type="similarity">
    <text evidence="9">Belongs to the TrpF family.</text>
</comment>
<sequence length="217" mass="23643">MTHVKICGIRTQETLQLLVELQVDYVGFVFAPSKRQISGLEAGRLLAAVENHPVPVGVFVNPTVEELDEVLRYANLDVIQLHGQESPAFCAEVKERFGKKVWKAISVGKPGFSASSLAQYRPSVDGYLFDTYSADMAGGTGKRFDWAAIPQLMEETAGQASVFAGGIDGQNVGELLASFAPQAIDVSSGVETDGVKDEQKLREFMKRVRENVPNHIS</sequence>
<evidence type="ECO:0000256" key="4">
    <source>
        <dbReference type="ARBA" id="ARBA00022272"/>
    </source>
</evidence>
<evidence type="ECO:0000256" key="5">
    <source>
        <dbReference type="ARBA" id="ARBA00022605"/>
    </source>
</evidence>
<dbReference type="EMBL" id="RHHQ01000022">
    <property type="protein sequence ID" value="RNB81640.1"/>
    <property type="molecule type" value="Genomic_DNA"/>
</dbReference>
<dbReference type="Pfam" id="PF00697">
    <property type="entry name" value="PRAI"/>
    <property type="match status" value="1"/>
</dbReference>
<accession>A0A3M8D0Q1</accession>
<evidence type="ECO:0000256" key="3">
    <source>
        <dbReference type="ARBA" id="ARBA00012572"/>
    </source>
</evidence>
<dbReference type="Proteomes" id="UP000271031">
    <property type="component" value="Unassembled WGS sequence"/>
</dbReference>
<evidence type="ECO:0000256" key="9">
    <source>
        <dbReference type="HAMAP-Rule" id="MF_00135"/>
    </source>
</evidence>
<organism evidence="11 12">
    <name type="scientific">Brevibacillus fluminis</name>
    <dbReference type="NCBI Taxonomy" id="511487"/>
    <lineage>
        <taxon>Bacteria</taxon>
        <taxon>Bacillati</taxon>
        <taxon>Bacillota</taxon>
        <taxon>Bacilli</taxon>
        <taxon>Bacillales</taxon>
        <taxon>Paenibacillaceae</taxon>
        <taxon>Brevibacillus</taxon>
    </lineage>
</organism>
<dbReference type="PANTHER" id="PTHR42894:SF1">
    <property type="entry name" value="N-(5'-PHOSPHORIBOSYL)ANTHRANILATE ISOMERASE"/>
    <property type="match status" value="1"/>
</dbReference>